<dbReference type="InterPro" id="IPR001789">
    <property type="entry name" value="Sig_transdc_resp-reg_receiver"/>
</dbReference>
<dbReference type="SUPFAM" id="SSF46894">
    <property type="entry name" value="C-terminal effector domain of the bipartite response regulators"/>
    <property type="match status" value="1"/>
</dbReference>
<sequence length="381" mass="45590">MKAILIDDEKLALDFLEHQINRISSIEVVGKFSNPWKAFDYIDEKNVEVVFLDIHIPEINGIELAEKILERNPRLHIVFVTGHDDYAIQAFELNALDYVMKPVSAKRLSNTIERITEKVAYDTLSQKKPLAKQLKMTLFQRVAILDSNNQLRSPNWRTSKVEQLFYYLLHRRGQVVDKTELIELLWPDFDLKKAFSQLYTSIYHIRKTIEDYDGHFLLSNTSIGYMLTLEDVSLDVEEFENIVRKDQAISKDTIEEFEYAISLYKGDYLQGYDYFWIESERQRLEQLWMRTVYWILNYYYTQKQSDKIIELATEIIQRFPLEEKAYLFLMKAYARRNQKVMVEQTYAQITELLQKELQEEPQPEITCWYEDWKKKNKEWST</sequence>
<dbReference type="PROSITE" id="PS51755">
    <property type="entry name" value="OMPR_PHOB"/>
    <property type="match status" value="1"/>
</dbReference>
<dbReference type="InterPro" id="IPR011990">
    <property type="entry name" value="TPR-like_helical_dom_sf"/>
</dbReference>
<comment type="caution">
    <text evidence="11">The sequence shown here is derived from an EMBL/GenBank/DDBJ whole genome shotgun (WGS) entry which is preliminary data.</text>
</comment>
<dbReference type="PROSITE" id="PS50110">
    <property type="entry name" value="RESPONSE_REGULATORY"/>
    <property type="match status" value="1"/>
</dbReference>
<proteinExistence type="inferred from homology"/>
<evidence type="ECO:0000256" key="7">
    <source>
        <dbReference type="PROSITE-ProRule" id="PRU00169"/>
    </source>
</evidence>
<dbReference type="SMART" id="SM00862">
    <property type="entry name" value="Trans_reg_C"/>
    <property type="match status" value="1"/>
</dbReference>
<dbReference type="Proteomes" id="UP000572212">
    <property type="component" value="Unassembled WGS sequence"/>
</dbReference>
<dbReference type="InterPro" id="IPR011006">
    <property type="entry name" value="CheY-like_superfamily"/>
</dbReference>
<comment type="subcellular location">
    <subcellularLocation>
        <location evidence="1">Cytoplasm</location>
    </subcellularLocation>
</comment>
<dbReference type="InterPro" id="IPR036388">
    <property type="entry name" value="WH-like_DNA-bd_sf"/>
</dbReference>
<dbReference type="Gene3D" id="1.10.10.10">
    <property type="entry name" value="Winged helix-like DNA-binding domain superfamily/Winged helix DNA-binding domain"/>
    <property type="match status" value="1"/>
</dbReference>
<dbReference type="InterPro" id="IPR051677">
    <property type="entry name" value="AfsR-DnrI-RedD_regulator"/>
</dbReference>
<evidence type="ECO:0000256" key="3">
    <source>
        <dbReference type="ARBA" id="ARBA00023012"/>
    </source>
</evidence>
<evidence type="ECO:0000256" key="5">
    <source>
        <dbReference type="ARBA" id="ARBA00023125"/>
    </source>
</evidence>
<dbReference type="Pfam" id="PF00072">
    <property type="entry name" value="Response_reg"/>
    <property type="match status" value="1"/>
</dbReference>
<evidence type="ECO:0000256" key="1">
    <source>
        <dbReference type="ARBA" id="ARBA00004496"/>
    </source>
</evidence>
<evidence type="ECO:0000256" key="8">
    <source>
        <dbReference type="PROSITE-ProRule" id="PRU01091"/>
    </source>
</evidence>
<dbReference type="EMBL" id="JACHON010000005">
    <property type="protein sequence ID" value="MBB6512843.1"/>
    <property type="molecule type" value="Genomic_DNA"/>
</dbReference>
<evidence type="ECO:0000313" key="11">
    <source>
        <dbReference type="EMBL" id="MBB6512843.1"/>
    </source>
</evidence>
<feature type="domain" description="Response regulatory" evidence="9">
    <location>
        <begin position="2"/>
        <end position="116"/>
    </location>
</feature>
<dbReference type="Gene3D" id="1.25.40.10">
    <property type="entry name" value="Tetratricopeptide repeat domain"/>
    <property type="match status" value="1"/>
</dbReference>
<dbReference type="AlphaFoldDB" id="A0A841RMI5"/>
<evidence type="ECO:0000256" key="4">
    <source>
        <dbReference type="ARBA" id="ARBA00023015"/>
    </source>
</evidence>
<dbReference type="SMART" id="SM00448">
    <property type="entry name" value="REC"/>
    <property type="match status" value="1"/>
</dbReference>
<keyword evidence="7" id="KW-0597">Phosphoprotein</keyword>
<dbReference type="RefSeq" id="WP_184246880.1">
    <property type="nucleotide sequence ID" value="NZ_BAAACU010000059.1"/>
</dbReference>
<keyword evidence="6" id="KW-0804">Transcription</keyword>
<dbReference type="GO" id="GO:0003677">
    <property type="term" value="F:DNA binding"/>
    <property type="evidence" value="ECO:0007669"/>
    <property type="project" value="UniProtKB-UniRule"/>
</dbReference>
<keyword evidence="5 8" id="KW-0238">DNA-binding</keyword>
<dbReference type="PANTHER" id="PTHR35807:SF2">
    <property type="entry name" value="TRANSCRIPTIONAL ACTIVATOR DOMAIN"/>
    <property type="match status" value="1"/>
</dbReference>
<evidence type="ECO:0000259" key="10">
    <source>
        <dbReference type="PROSITE" id="PS51755"/>
    </source>
</evidence>
<evidence type="ECO:0000256" key="2">
    <source>
        <dbReference type="ARBA" id="ARBA00005820"/>
    </source>
</evidence>
<feature type="DNA-binding region" description="OmpR/PhoB-type" evidence="8">
    <location>
        <begin position="126"/>
        <end position="229"/>
    </location>
</feature>
<dbReference type="Pfam" id="PF03704">
    <property type="entry name" value="BTAD"/>
    <property type="match status" value="1"/>
</dbReference>
<dbReference type="InterPro" id="IPR001867">
    <property type="entry name" value="OmpR/PhoB-type_DNA-bd"/>
</dbReference>
<dbReference type="Gene3D" id="3.40.50.2300">
    <property type="match status" value="1"/>
</dbReference>
<evidence type="ECO:0000259" key="9">
    <source>
        <dbReference type="PROSITE" id="PS50110"/>
    </source>
</evidence>
<dbReference type="InterPro" id="IPR005158">
    <property type="entry name" value="BTAD"/>
</dbReference>
<dbReference type="SUPFAM" id="SSF52172">
    <property type="entry name" value="CheY-like"/>
    <property type="match status" value="1"/>
</dbReference>
<organism evidence="11 12">
    <name type="scientific">Gracilibacillus halotolerans</name>
    <dbReference type="NCBI Taxonomy" id="74386"/>
    <lineage>
        <taxon>Bacteria</taxon>
        <taxon>Bacillati</taxon>
        <taxon>Bacillota</taxon>
        <taxon>Bacilli</taxon>
        <taxon>Bacillales</taxon>
        <taxon>Bacillaceae</taxon>
        <taxon>Gracilibacillus</taxon>
    </lineage>
</organism>
<reference evidence="11 12" key="1">
    <citation type="submission" date="2020-08" db="EMBL/GenBank/DDBJ databases">
        <title>Genomic Encyclopedia of Type Strains, Phase IV (KMG-IV): sequencing the most valuable type-strain genomes for metagenomic binning, comparative biology and taxonomic classification.</title>
        <authorList>
            <person name="Goeker M."/>
        </authorList>
    </citation>
    <scope>NUCLEOTIDE SEQUENCE [LARGE SCALE GENOMIC DNA]</scope>
    <source>
        <strain evidence="11 12">DSM 11805</strain>
    </source>
</reference>
<evidence type="ECO:0000313" key="12">
    <source>
        <dbReference type="Proteomes" id="UP000572212"/>
    </source>
</evidence>
<name>A0A841RMI5_9BACI</name>
<gene>
    <name evidence="11" type="ORF">GGQ92_001632</name>
</gene>
<dbReference type="InterPro" id="IPR016032">
    <property type="entry name" value="Sig_transdc_resp-reg_C-effctor"/>
</dbReference>
<feature type="modified residue" description="4-aspartylphosphate" evidence="7">
    <location>
        <position position="53"/>
    </location>
</feature>
<dbReference type="GO" id="GO:0000160">
    <property type="term" value="P:phosphorelay signal transduction system"/>
    <property type="evidence" value="ECO:0007669"/>
    <property type="project" value="UniProtKB-KW"/>
</dbReference>
<protein>
    <submittedName>
        <fullName evidence="11">Two-component SAPR family response regulator</fullName>
    </submittedName>
</protein>
<feature type="domain" description="OmpR/PhoB-type" evidence="10">
    <location>
        <begin position="126"/>
        <end position="229"/>
    </location>
</feature>
<keyword evidence="12" id="KW-1185">Reference proteome</keyword>
<dbReference type="PANTHER" id="PTHR35807">
    <property type="entry name" value="TRANSCRIPTIONAL REGULATOR REDD-RELATED"/>
    <property type="match status" value="1"/>
</dbReference>
<dbReference type="SUPFAM" id="SSF48452">
    <property type="entry name" value="TPR-like"/>
    <property type="match status" value="1"/>
</dbReference>
<keyword evidence="4" id="KW-0805">Transcription regulation</keyword>
<dbReference type="Pfam" id="PF00486">
    <property type="entry name" value="Trans_reg_C"/>
    <property type="match status" value="1"/>
</dbReference>
<dbReference type="SMART" id="SM01043">
    <property type="entry name" value="BTAD"/>
    <property type="match status" value="1"/>
</dbReference>
<evidence type="ECO:0000256" key="6">
    <source>
        <dbReference type="ARBA" id="ARBA00023163"/>
    </source>
</evidence>
<keyword evidence="3" id="KW-0902">Two-component regulatory system</keyword>
<dbReference type="GO" id="GO:0005737">
    <property type="term" value="C:cytoplasm"/>
    <property type="evidence" value="ECO:0007669"/>
    <property type="project" value="UniProtKB-SubCell"/>
</dbReference>
<dbReference type="GO" id="GO:0006355">
    <property type="term" value="P:regulation of DNA-templated transcription"/>
    <property type="evidence" value="ECO:0007669"/>
    <property type="project" value="InterPro"/>
</dbReference>
<comment type="similarity">
    <text evidence="2">Belongs to the AfsR/DnrI/RedD regulatory family.</text>
</comment>
<accession>A0A841RMI5</accession>